<evidence type="ECO:0000313" key="1">
    <source>
        <dbReference type="EMBL" id="CAB4833392.1"/>
    </source>
</evidence>
<protein>
    <submittedName>
        <fullName evidence="2">Unannotated protein</fullName>
    </submittedName>
</protein>
<dbReference type="EMBL" id="CAFBOS010000073">
    <property type="protein sequence ID" value="CAB4996305.1"/>
    <property type="molecule type" value="Genomic_DNA"/>
</dbReference>
<dbReference type="AlphaFoldDB" id="A0A6J7I4V3"/>
<proteinExistence type="predicted"/>
<dbReference type="EMBL" id="CAFBMH010000113">
    <property type="protein sequence ID" value="CAB4925855.1"/>
    <property type="molecule type" value="Genomic_DNA"/>
</dbReference>
<gene>
    <name evidence="1" type="ORF">UFOPK3139_01802</name>
    <name evidence="2" type="ORF">UFOPK3543_02357</name>
    <name evidence="3" type="ORF">UFOPK3967_01350</name>
</gene>
<reference evidence="2" key="1">
    <citation type="submission" date="2020-05" db="EMBL/GenBank/DDBJ databases">
        <authorList>
            <person name="Chiriac C."/>
            <person name="Salcher M."/>
            <person name="Ghai R."/>
            <person name="Kavagutti S V."/>
        </authorList>
    </citation>
    <scope>NUCLEOTIDE SEQUENCE</scope>
</reference>
<evidence type="ECO:0000313" key="3">
    <source>
        <dbReference type="EMBL" id="CAB4996305.1"/>
    </source>
</evidence>
<sequence>MGGGCEAFAWVLHVFTTILRSARVRSFREERSSATAGRRVEQVVGRLGALGPLEPDFLGLVGHLGW</sequence>
<organism evidence="2">
    <name type="scientific">freshwater metagenome</name>
    <dbReference type="NCBI Taxonomy" id="449393"/>
    <lineage>
        <taxon>unclassified sequences</taxon>
        <taxon>metagenomes</taxon>
        <taxon>ecological metagenomes</taxon>
    </lineage>
</organism>
<evidence type="ECO:0000313" key="2">
    <source>
        <dbReference type="EMBL" id="CAB4925855.1"/>
    </source>
</evidence>
<accession>A0A6J7I4V3</accession>
<name>A0A6J7I4V3_9ZZZZ</name>
<dbReference type="EMBL" id="CAFABA010000075">
    <property type="protein sequence ID" value="CAB4833392.1"/>
    <property type="molecule type" value="Genomic_DNA"/>
</dbReference>